<evidence type="ECO:0000313" key="4">
    <source>
        <dbReference type="EMBL" id="GIG50824.1"/>
    </source>
</evidence>
<dbReference type="EMBL" id="BONQ01000139">
    <property type="protein sequence ID" value="GIG50824.1"/>
    <property type="molecule type" value="Genomic_DNA"/>
</dbReference>
<dbReference type="InterPro" id="IPR015943">
    <property type="entry name" value="WD40/YVTN_repeat-like_dom_sf"/>
</dbReference>
<comment type="caution">
    <text evidence="4">The sequence shown here is derived from an EMBL/GenBank/DDBJ whole genome shotgun (WGS) entry which is preliminary data.</text>
</comment>
<dbReference type="InterPro" id="IPR036322">
    <property type="entry name" value="WD40_repeat_dom_sf"/>
</dbReference>
<evidence type="ECO:0000256" key="2">
    <source>
        <dbReference type="ARBA" id="ARBA00022737"/>
    </source>
</evidence>
<evidence type="ECO:0008006" key="6">
    <source>
        <dbReference type="Google" id="ProtNLM"/>
    </source>
</evidence>
<feature type="repeat" description="WD" evidence="3">
    <location>
        <begin position="332"/>
        <end position="376"/>
    </location>
</feature>
<dbReference type="InterPro" id="IPR011041">
    <property type="entry name" value="Quinoprot_gluc/sorb_DH_b-prop"/>
</dbReference>
<dbReference type="InterPro" id="IPR019775">
    <property type="entry name" value="WD40_repeat_CS"/>
</dbReference>
<name>A0A919PV61_9ACTN</name>
<dbReference type="PROSITE" id="PS50294">
    <property type="entry name" value="WD_REPEATS_REGION"/>
    <property type="match status" value="1"/>
</dbReference>
<evidence type="ECO:0000256" key="1">
    <source>
        <dbReference type="ARBA" id="ARBA00022574"/>
    </source>
</evidence>
<dbReference type="PROSITE" id="PS50082">
    <property type="entry name" value="WD_REPEATS_2"/>
    <property type="match status" value="2"/>
</dbReference>
<dbReference type="InterPro" id="IPR001680">
    <property type="entry name" value="WD40_rpt"/>
</dbReference>
<keyword evidence="1 3" id="KW-0853">WD repeat</keyword>
<keyword evidence="5" id="KW-1185">Reference proteome</keyword>
<feature type="repeat" description="WD" evidence="3">
    <location>
        <begin position="377"/>
        <end position="421"/>
    </location>
</feature>
<organism evidence="4 5">
    <name type="scientific">Dactylosporangium siamense</name>
    <dbReference type="NCBI Taxonomy" id="685454"/>
    <lineage>
        <taxon>Bacteria</taxon>
        <taxon>Bacillati</taxon>
        <taxon>Actinomycetota</taxon>
        <taxon>Actinomycetes</taxon>
        <taxon>Micromonosporales</taxon>
        <taxon>Micromonosporaceae</taxon>
        <taxon>Dactylosporangium</taxon>
    </lineage>
</organism>
<dbReference type="SUPFAM" id="SSF50978">
    <property type="entry name" value="WD40 repeat-like"/>
    <property type="match status" value="1"/>
</dbReference>
<dbReference type="SMART" id="SM00320">
    <property type="entry name" value="WD40"/>
    <property type="match status" value="4"/>
</dbReference>
<evidence type="ECO:0000256" key="3">
    <source>
        <dbReference type="PROSITE-ProRule" id="PRU00221"/>
    </source>
</evidence>
<sequence length="607" mass="64949">MAVDRGAMIDLEHEAHEPVAQWKLRDHGPLGMAVAIQVGTAGDGWYVRHQAFGGRRFAGKEAAWQAVRGLMGQHDGSWERVDVDAGPFAVLCRPDGSRTLYDTYDDASLHAAWGHRQDERWDAYLAAMGAGDTLRRTETHSLLEGFIELVRYRDPVDGTQRFAVSTAVESGCDWRVVDYRERGPAEAEYEDEVWSNVNPELPYRSSDIVDVPVSRRSRPPHGLSVTACGVVGVTDELQYLGLLPPRISWPRTPPAAGPPRPVCGMTARPRGWGPAAVDVRDVTPAAWREAADPPPNHLALAALPDGRHLLAVAEDAAAQVWSTGDGRRIRTVAGHTDRVLSVALTALADGEVVLATGGQDHVARVWTVRDGAPVAEFTGHHGPVNAVAWACPPGDVPWLITGGDDATVRVWDVRTQETRAVLEVGERSVDLVWSVAAAVRSDGHVCVVAGVDDARRSTVHVWDATAGAATHELGFERAGSGVQPLHVAVATLADRSLRVAAAAGDVVRVWDGHTGEVVRTFPAPGRDADGVALAVLPDLRVAVAATGGRQTMVWDAESGAPLATVDHAADGWPQPVDLLARPDGALLLATGRASDPPARVLRLSPRW</sequence>
<dbReference type="Proteomes" id="UP000660611">
    <property type="component" value="Unassembled WGS sequence"/>
</dbReference>
<dbReference type="PANTHER" id="PTHR19879:SF9">
    <property type="entry name" value="TRANSCRIPTION INITIATION FACTOR TFIID SUBUNIT 5"/>
    <property type="match status" value="1"/>
</dbReference>
<reference evidence="4" key="1">
    <citation type="submission" date="2021-01" db="EMBL/GenBank/DDBJ databases">
        <title>Whole genome shotgun sequence of Dactylosporangium siamense NBRC 106093.</title>
        <authorList>
            <person name="Komaki H."/>
            <person name="Tamura T."/>
        </authorList>
    </citation>
    <scope>NUCLEOTIDE SEQUENCE</scope>
    <source>
        <strain evidence="4">NBRC 106093</strain>
    </source>
</reference>
<proteinExistence type="predicted"/>
<dbReference type="Gene3D" id="2.130.10.10">
    <property type="entry name" value="YVTN repeat-like/Quinoprotein amine dehydrogenase"/>
    <property type="match status" value="2"/>
</dbReference>
<protein>
    <recommendedName>
        <fullName evidence="6">WD40 repeat domain-containing protein</fullName>
    </recommendedName>
</protein>
<dbReference type="RefSeq" id="WP_203852456.1">
    <property type="nucleotide sequence ID" value="NZ_BAAAVW010000014.1"/>
</dbReference>
<dbReference type="PROSITE" id="PS00678">
    <property type="entry name" value="WD_REPEATS_1"/>
    <property type="match status" value="1"/>
</dbReference>
<keyword evidence="2" id="KW-0677">Repeat</keyword>
<dbReference type="Pfam" id="PF00400">
    <property type="entry name" value="WD40"/>
    <property type="match status" value="2"/>
</dbReference>
<dbReference type="PANTHER" id="PTHR19879">
    <property type="entry name" value="TRANSCRIPTION INITIATION FACTOR TFIID"/>
    <property type="match status" value="1"/>
</dbReference>
<dbReference type="SUPFAM" id="SSF50952">
    <property type="entry name" value="Soluble quinoprotein glucose dehydrogenase"/>
    <property type="match status" value="1"/>
</dbReference>
<evidence type="ECO:0000313" key="5">
    <source>
        <dbReference type="Proteomes" id="UP000660611"/>
    </source>
</evidence>
<accession>A0A919PV61</accession>
<dbReference type="AlphaFoldDB" id="A0A919PV61"/>
<gene>
    <name evidence="4" type="ORF">Dsi01nite_088650</name>
</gene>